<dbReference type="Gene3D" id="3.30.1120.10">
    <property type="match status" value="1"/>
</dbReference>
<dbReference type="Pfam" id="PF00884">
    <property type="entry name" value="Sulfatase"/>
    <property type="match status" value="1"/>
</dbReference>
<protein>
    <submittedName>
        <fullName evidence="5">Arylsulfatase</fullName>
        <ecNumber evidence="5">3.1.6.1</ecNumber>
    </submittedName>
</protein>
<accession>A0A0G3EI33</accession>
<dbReference type="KEGG" id="vbl:L21SP4_01227"/>
<feature type="signal peptide" evidence="3">
    <location>
        <begin position="1"/>
        <end position="23"/>
    </location>
</feature>
<dbReference type="OrthoDB" id="9760224at2"/>
<feature type="chain" id="PRO_5005184242" evidence="3">
    <location>
        <begin position="24"/>
        <end position="584"/>
    </location>
</feature>
<dbReference type="STRING" id="1307763.L21SP4_01227"/>
<evidence type="ECO:0000313" key="5">
    <source>
        <dbReference type="EMBL" id="AKJ64475.1"/>
    </source>
</evidence>
<dbReference type="InterPro" id="IPR017850">
    <property type="entry name" value="Alkaline_phosphatase_core_sf"/>
</dbReference>
<gene>
    <name evidence="5" type="primary">atsA_17</name>
    <name evidence="5" type="ORF">L21SP4_01227</name>
</gene>
<sequence length="584" mass="65200" precursor="true">MAKTVLKSLLLLVLCGVLQTARAAKDRPNVLLIVTDDQGIGDFGFMGNDTVKTPNLDRLAEQSAHFTNFVVAPACSPTRSSLMTGRNHMKAGVWGVGPRNNLMRDEILMPQYFKSNGYGTGYFGKGDGVGLLELKPWDRGCDEAEYPWGYDHLDPRMITPEGVIEREGWTCDINVDFALDYIRRQGDQPWWCTVAYIIPHLPWEPPETYAEYYRKQGCSERLAAVYGSITQMDDATGHLLRELEKMGHIEDTIIVFLSDNGPSYKDMTEEEIESRNSLELRGTKATAWDNGIRVPLLVRWPGTIEPGPRPQFASVEDILPTLADLTGLDPAKFPEHHPWDGVSLRSALQDPDSAEIERTVFRVAISGEGAAGGARAVVNHPDEVSMREQHVTLRGPRFKYHNYADGSSELFDLDADPGETVDVSDEFPEIAARYAAELEDKYEAILDTGRAYRMPWLKVGRYRPGYNKLNSVMAQKIYGDLKGVGFHYLKGFAQPGDRAEYAIEVVRGGEYTATMDGKQLDHGGGWMLRFGDTEVRPETTTPQKVTFPPFTLGEGRQTMTLTVEGSGEQRDPPLVQKIYLAPPR</sequence>
<keyword evidence="3" id="KW-0732">Signal</keyword>
<keyword evidence="2 5" id="KW-0378">Hydrolase</keyword>
<feature type="domain" description="Sulfatase N-terminal" evidence="4">
    <location>
        <begin position="28"/>
        <end position="327"/>
    </location>
</feature>
<keyword evidence="6" id="KW-1185">Reference proteome</keyword>
<dbReference type="EMBL" id="CP010904">
    <property type="protein sequence ID" value="AKJ64475.1"/>
    <property type="molecule type" value="Genomic_DNA"/>
</dbReference>
<dbReference type="SUPFAM" id="SSF53649">
    <property type="entry name" value="Alkaline phosphatase-like"/>
    <property type="match status" value="1"/>
</dbReference>
<dbReference type="InterPro" id="IPR000917">
    <property type="entry name" value="Sulfatase_N"/>
</dbReference>
<evidence type="ECO:0000259" key="4">
    <source>
        <dbReference type="Pfam" id="PF00884"/>
    </source>
</evidence>
<dbReference type="PATRIC" id="fig|1609981.3.peg.1276"/>
<dbReference type="RefSeq" id="WP_052881807.1">
    <property type="nucleotide sequence ID" value="NZ_CP010904.1"/>
</dbReference>
<dbReference type="PANTHER" id="PTHR42693">
    <property type="entry name" value="ARYLSULFATASE FAMILY MEMBER"/>
    <property type="match status" value="1"/>
</dbReference>
<organism evidence="5 6">
    <name type="scientific">Kiritimatiella glycovorans</name>
    <dbReference type="NCBI Taxonomy" id="1307763"/>
    <lineage>
        <taxon>Bacteria</taxon>
        <taxon>Pseudomonadati</taxon>
        <taxon>Kiritimatiellota</taxon>
        <taxon>Kiritimatiellia</taxon>
        <taxon>Kiritimatiellales</taxon>
        <taxon>Kiritimatiellaceae</taxon>
        <taxon>Kiritimatiella</taxon>
    </lineage>
</organism>
<reference evidence="5 6" key="2">
    <citation type="journal article" date="2016" name="ISME J.">
        <title>Characterization of the first cultured representative of Verrucomicrobia subdivision 5 indicates the proposal of a novel phylum.</title>
        <authorList>
            <person name="Spring S."/>
            <person name="Bunk B."/>
            <person name="Sproer C."/>
            <person name="Schumann P."/>
            <person name="Rohde M."/>
            <person name="Tindall B.J."/>
            <person name="Klenk H.P."/>
        </authorList>
    </citation>
    <scope>NUCLEOTIDE SEQUENCE [LARGE SCALE GENOMIC DNA]</scope>
    <source>
        <strain evidence="5 6">L21-Fru-AB</strain>
    </source>
</reference>
<dbReference type="PANTHER" id="PTHR42693:SF53">
    <property type="entry name" value="ENDO-4-O-SULFATASE"/>
    <property type="match status" value="1"/>
</dbReference>
<evidence type="ECO:0000256" key="3">
    <source>
        <dbReference type="SAM" id="SignalP"/>
    </source>
</evidence>
<proteinExistence type="inferred from homology"/>
<evidence type="ECO:0000256" key="1">
    <source>
        <dbReference type="ARBA" id="ARBA00008779"/>
    </source>
</evidence>
<dbReference type="Proteomes" id="UP000035268">
    <property type="component" value="Chromosome"/>
</dbReference>
<dbReference type="EC" id="3.1.6.1" evidence="5"/>
<dbReference type="AlphaFoldDB" id="A0A0G3EI33"/>
<name>A0A0G3EI33_9BACT</name>
<comment type="similarity">
    <text evidence="1">Belongs to the sulfatase family.</text>
</comment>
<evidence type="ECO:0000313" key="6">
    <source>
        <dbReference type="Proteomes" id="UP000035268"/>
    </source>
</evidence>
<reference evidence="6" key="1">
    <citation type="submission" date="2015-02" db="EMBL/GenBank/DDBJ databases">
        <title>Description and complete genome sequence of the first cultured representative of the subdivision 5 of the Verrucomicrobia phylum.</title>
        <authorList>
            <person name="Spring S."/>
            <person name="Bunk B."/>
            <person name="Sproer C."/>
            <person name="Klenk H.-P."/>
        </authorList>
    </citation>
    <scope>NUCLEOTIDE SEQUENCE [LARGE SCALE GENOMIC DNA]</scope>
    <source>
        <strain evidence="6">L21-Fru-AB</strain>
    </source>
</reference>
<evidence type="ECO:0000256" key="2">
    <source>
        <dbReference type="ARBA" id="ARBA00022801"/>
    </source>
</evidence>
<dbReference type="InterPro" id="IPR050738">
    <property type="entry name" value="Sulfatase"/>
</dbReference>
<dbReference type="Gene3D" id="3.40.720.10">
    <property type="entry name" value="Alkaline Phosphatase, subunit A"/>
    <property type="match status" value="1"/>
</dbReference>
<dbReference type="GO" id="GO:0004065">
    <property type="term" value="F:arylsulfatase activity"/>
    <property type="evidence" value="ECO:0007669"/>
    <property type="project" value="UniProtKB-EC"/>
</dbReference>